<sequence length="75" mass="8163">MSDTCYACGQDLPLPEEPPYGSVVLDSDGDAWQNRGGPDGWACIVDTAEFTNISWARLNRSFRPLKVVHLAPVGV</sequence>
<name>A0A1I3L6V5_9ACTN</name>
<reference evidence="2" key="1">
    <citation type="submission" date="2016-10" db="EMBL/GenBank/DDBJ databases">
        <authorList>
            <person name="Varghese N."/>
            <person name="Submissions S."/>
        </authorList>
    </citation>
    <scope>NUCLEOTIDE SEQUENCE [LARGE SCALE GENOMIC DNA]</scope>
    <source>
        <strain evidence="2">CGMCC 4.2126</strain>
    </source>
</reference>
<dbReference type="RefSeq" id="WP_093886520.1">
    <property type="nucleotide sequence ID" value="NZ_FOQY01000005.1"/>
</dbReference>
<evidence type="ECO:0000313" key="1">
    <source>
        <dbReference type="EMBL" id="SFI80370.1"/>
    </source>
</evidence>
<dbReference type="GeneID" id="96297569"/>
<dbReference type="Proteomes" id="UP000199111">
    <property type="component" value="Unassembled WGS sequence"/>
</dbReference>
<evidence type="ECO:0000313" key="2">
    <source>
        <dbReference type="Proteomes" id="UP000199111"/>
    </source>
</evidence>
<proteinExistence type="predicted"/>
<protein>
    <submittedName>
        <fullName evidence="1">Uncharacterized protein</fullName>
    </submittedName>
</protein>
<keyword evidence="2" id="KW-1185">Reference proteome</keyword>
<gene>
    <name evidence="1" type="ORF">SAMN05216275_10531</name>
</gene>
<accession>A0A1I3L6V5</accession>
<organism evidence="1 2">
    <name type="scientific">Streptosporangium canum</name>
    <dbReference type="NCBI Taxonomy" id="324952"/>
    <lineage>
        <taxon>Bacteria</taxon>
        <taxon>Bacillati</taxon>
        <taxon>Actinomycetota</taxon>
        <taxon>Actinomycetes</taxon>
        <taxon>Streptosporangiales</taxon>
        <taxon>Streptosporangiaceae</taxon>
        <taxon>Streptosporangium</taxon>
    </lineage>
</organism>
<dbReference type="EMBL" id="FOQY01000005">
    <property type="protein sequence ID" value="SFI80370.1"/>
    <property type="molecule type" value="Genomic_DNA"/>
</dbReference>
<dbReference type="AlphaFoldDB" id="A0A1I3L6V5"/>